<evidence type="ECO:0000313" key="4">
    <source>
        <dbReference type="EMBL" id="KAF6825251.1"/>
    </source>
</evidence>
<feature type="compositionally biased region" description="Gly residues" evidence="1">
    <location>
        <begin position="335"/>
        <end position="357"/>
    </location>
</feature>
<keyword evidence="2" id="KW-1133">Transmembrane helix</keyword>
<feature type="transmembrane region" description="Helical" evidence="2">
    <location>
        <begin position="368"/>
        <end position="393"/>
    </location>
</feature>
<accession>A0A8H6K6Q9</accession>
<keyword evidence="2" id="KW-0812">Transmembrane</keyword>
<keyword evidence="3" id="KW-0732">Signal</keyword>
<evidence type="ECO:0000256" key="3">
    <source>
        <dbReference type="SAM" id="SignalP"/>
    </source>
</evidence>
<dbReference type="AlphaFoldDB" id="A0A8H6K6Q9"/>
<evidence type="ECO:0000256" key="1">
    <source>
        <dbReference type="SAM" id="MobiDB-lite"/>
    </source>
</evidence>
<feature type="chain" id="PRO_5034080632" description="Syndecan/Neurexin domain-containing protein" evidence="3">
    <location>
        <begin position="21"/>
        <end position="584"/>
    </location>
</feature>
<feature type="region of interest" description="Disordered" evidence="1">
    <location>
        <begin position="331"/>
        <end position="364"/>
    </location>
</feature>
<evidence type="ECO:0008006" key="6">
    <source>
        <dbReference type="Google" id="ProtNLM"/>
    </source>
</evidence>
<comment type="caution">
    <text evidence="4">The sequence shown here is derived from an EMBL/GenBank/DDBJ whole genome shotgun (WGS) entry which is preliminary data.</text>
</comment>
<name>A0A8H6K6Q9_9PEZI</name>
<evidence type="ECO:0000256" key="2">
    <source>
        <dbReference type="SAM" id="Phobius"/>
    </source>
</evidence>
<reference evidence="4" key="1">
    <citation type="journal article" date="2020" name="Phytopathology">
        <title>Genome Sequence Resources of Colletotrichum truncatum, C. plurivorum, C. musicola, and C. sojae: Four Species Pathogenic to Soybean (Glycine max).</title>
        <authorList>
            <person name="Rogerio F."/>
            <person name="Boufleur T.R."/>
            <person name="Ciampi-Guillardi M."/>
            <person name="Sukno S.A."/>
            <person name="Thon M.R."/>
            <person name="Massola Junior N.S."/>
            <person name="Baroncelli R."/>
        </authorList>
    </citation>
    <scope>NUCLEOTIDE SEQUENCE</scope>
    <source>
        <strain evidence="4">LFN00145</strain>
    </source>
</reference>
<evidence type="ECO:0000313" key="5">
    <source>
        <dbReference type="Proteomes" id="UP000654918"/>
    </source>
</evidence>
<dbReference type="EMBL" id="WIGO01000177">
    <property type="protein sequence ID" value="KAF6825251.1"/>
    <property type="molecule type" value="Genomic_DNA"/>
</dbReference>
<feature type="region of interest" description="Disordered" evidence="1">
    <location>
        <begin position="515"/>
        <end position="584"/>
    </location>
</feature>
<gene>
    <name evidence="4" type="ORF">CPLU01_10377</name>
</gene>
<protein>
    <recommendedName>
        <fullName evidence="6">Syndecan/Neurexin domain-containing protein</fullName>
    </recommendedName>
</protein>
<feature type="signal peptide" evidence="3">
    <location>
        <begin position="1"/>
        <end position="20"/>
    </location>
</feature>
<sequence length="584" mass="60392">MARILGHLVLGSFLSRVAVAANIVYVTDLSIYTLLAPCAQTAISYNIFSQTYSACGEAPTDLQSCICTKNNNLGAISTSISKSVSYSCGSSASDDQTSVAAVLSKYCNPDADVNFPTPTANIVMQYATDVPAFSNMAPCAQSGVSYAISSMTSLCPEPASLMAPCICAKNDNSARVSRSIASLVRYSCSNAADVTSAGDFYNAYCAMNQGTTAFPQPSPPPGDMTYYITALSQYNSLAPCAQSGVSNMLYSLTSYVCPSGPKALASCMCFKDGVTNMVTSTLTSNVKYYCSSTASEDVSSALGLLDFYCKAAKNEVVATVVESIAQTYPTAQAGTGSGTSGPGPTGTAAGGSGGGSTSDGKQSSGPGIAAIAGGVIALIAALTIAALAAFVIYRRRKKTQPRFAIASTIGPPEMTGPPELGGTMLSTLPPKSPSVSYSQVSTPRADTVSPVSAYGKGGFAPPPMGAELHGQSHPPMPPEMPANAHIQLQPSGQYQLPELHSQYAHQNFGQSLPLPPELQGGGFTQTQGQSTLAEAHGQPIHQMPSGPQPAYQADGQQRAELQGVSWQSGPTPGYLELDSTQQRR</sequence>
<keyword evidence="2" id="KW-0472">Membrane</keyword>
<proteinExistence type="predicted"/>
<organism evidence="4 5">
    <name type="scientific">Colletotrichum plurivorum</name>
    <dbReference type="NCBI Taxonomy" id="2175906"/>
    <lineage>
        <taxon>Eukaryota</taxon>
        <taxon>Fungi</taxon>
        <taxon>Dikarya</taxon>
        <taxon>Ascomycota</taxon>
        <taxon>Pezizomycotina</taxon>
        <taxon>Sordariomycetes</taxon>
        <taxon>Hypocreomycetidae</taxon>
        <taxon>Glomerellales</taxon>
        <taxon>Glomerellaceae</taxon>
        <taxon>Colletotrichum</taxon>
        <taxon>Colletotrichum orchidearum species complex</taxon>
    </lineage>
</organism>
<keyword evidence="5" id="KW-1185">Reference proteome</keyword>
<dbReference type="Proteomes" id="UP000654918">
    <property type="component" value="Unassembled WGS sequence"/>
</dbReference>